<dbReference type="GO" id="GO:0000026">
    <property type="term" value="F:alpha-1,2-mannosyltransferase activity"/>
    <property type="evidence" value="ECO:0007669"/>
    <property type="project" value="TreeGrafter"/>
</dbReference>
<keyword evidence="8" id="KW-0333">Golgi apparatus</keyword>
<evidence type="ECO:0000256" key="3">
    <source>
        <dbReference type="ARBA" id="ARBA00009105"/>
    </source>
</evidence>
<evidence type="ECO:0000256" key="9">
    <source>
        <dbReference type="ARBA" id="ARBA00023136"/>
    </source>
</evidence>
<reference evidence="12" key="1">
    <citation type="submission" date="2022-12" db="EMBL/GenBank/DDBJ databases">
        <authorList>
            <person name="Brejova B."/>
        </authorList>
    </citation>
    <scope>NUCLEOTIDE SEQUENCE</scope>
</reference>
<feature type="region of interest" description="Disordered" evidence="10">
    <location>
        <begin position="44"/>
        <end position="90"/>
    </location>
</feature>
<evidence type="ECO:0000313" key="12">
    <source>
        <dbReference type="EMBL" id="CAI5757369.1"/>
    </source>
</evidence>
<proteinExistence type="inferred from homology"/>
<comment type="pathway">
    <text evidence="2">Protein modification; protein glycosylation.</text>
</comment>
<organism evidence="12 13">
    <name type="scientific">Candida verbasci</name>
    <dbReference type="NCBI Taxonomy" id="1227364"/>
    <lineage>
        <taxon>Eukaryota</taxon>
        <taxon>Fungi</taxon>
        <taxon>Dikarya</taxon>
        <taxon>Ascomycota</taxon>
        <taxon>Saccharomycotina</taxon>
        <taxon>Pichiomycetes</taxon>
        <taxon>Debaryomycetaceae</taxon>
        <taxon>Candida/Lodderomyces clade</taxon>
        <taxon>Candida</taxon>
    </lineage>
</organism>
<keyword evidence="7" id="KW-1133">Transmembrane helix</keyword>
<evidence type="ECO:0000256" key="8">
    <source>
        <dbReference type="ARBA" id="ARBA00023034"/>
    </source>
</evidence>
<dbReference type="InterPro" id="IPR029044">
    <property type="entry name" value="Nucleotide-diphossugar_trans"/>
</dbReference>
<evidence type="ECO:0000256" key="10">
    <source>
        <dbReference type="SAM" id="MobiDB-lite"/>
    </source>
</evidence>
<accession>A0A9W4TUP1</accession>
<evidence type="ECO:0000313" key="13">
    <source>
        <dbReference type="Proteomes" id="UP001152885"/>
    </source>
</evidence>
<name>A0A9W4TUP1_9ASCO</name>
<dbReference type="SUPFAM" id="SSF53448">
    <property type="entry name" value="Nucleotide-diphospho-sugar transferases"/>
    <property type="match status" value="1"/>
</dbReference>
<keyword evidence="13" id="KW-1185">Reference proteome</keyword>
<evidence type="ECO:0000256" key="2">
    <source>
        <dbReference type="ARBA" id="ARBA00004922"/>
    </source>
</evidence>
<feature type="chain" id="PRO_5040810101" description="Alpha-1,2-mannosyltransferase" evidence="11">
    <location>
        <begin position="29"/>
        <end position="603"/>
    </location>
</feature>
<evidence type="ECO:0000256" key="4">
    <source>
        <dbReference type="ARBA" id="ARBA00022679"/>
    </source>
</evidence>
<dbReference type="AlphaFoldDB" id="A0A9W4TUP1"/>
<evidence type="ECO:0008006" key="14">
    <source>
        <dbReference type="Google" id="ProtNLM"/>
    </source>
</evidence>
<evidence type="ECO:0000256" key="7">
    <source>
        <dbReference type="ARBA" id="ARBA00022989"/>
    </source>
</evidence>
<comment type="caution">
    <text evidence="12">The sequence shown here is derived from an EMBL/GenBank/DDBJ whole genome shotgun (WGS) entry which is preliminary data.</text>
</comment>
<gene>
    <name evidence="12" type="ORF">CANVERA_P1883</name>
</gene>
<keyword evidence="9" id="KW-0472">Membrane</keyword>
<evidence type="ECO:0000256" key="6">
    <source>
        <dbReference type="ARBA" id="ARBA00022968"/>
    </source>
</evidence>
<dbReference type="PANTHER" id="PTHR31646:SF1">
    <property type="entry name" value="ALPHA-1,2-MANNOSYLTRANSFERASE MNN2"/>
    <property type="match status" value="1"/>
</dbReference>
<comment type="similarity">
    <text evidence="3">Belongs to the MNN1/MNT family.</text>
</comment>
<dbReference type="GO" id="GO:0046354">
    <property type="term" value="P:mannan biosynthetic process"/>
    <property type="evidence" value="ECO:0007669"/>
    <property type="project" value="UniProtKB-ARBA"/>
</dbReference>
<dbReference type="PANTHER" id="PTHR31646">
    <property type="entry name" value="ALPHA-1,2-MANNOSYLTRANSFERASE MNN2"/>
    <property type="match status" value="1"/>
</dbReference>
<feature type="compositionally biased region" description="Low complexity" evidence="10">
    <location>
        <begin position="63"/>
        <end position="80"/>
    </location>
</feature>
<dbReference type="Pfam" id="PF11051">
    <property type="entry name" value="Mannosyl_trans3"/>
    <property type="match status" value="1"/>
</dbReference>
<comment type="subcellular location">
    <subcellularLocation>
        <location evidence="1">Golgi apparatus membrane</location>
        <topology evidence="1">Single-pass type II membrane protein</topology>
    </subcellularLocation>
</comment>
<keyword evidence="4" id="KW-0808">Transferase</keyword>
<feature type="signal peptide" evidence="11">
    <location>
        <begin position="1"/>
        <end position="28"/>
    </location>
</feature>
<evidence type="ECO:0000256" key="11">
    <source>
        <dbReference type="SAM" id="SignalP"/>
    </source>
</evidence>
<keyword evidence="11" id="KW-0732">Signal</keyword>
<dbReference type="EMBL" id="CANTUO010000001">
    <property type="protein sequence ID" value="CAI5757369.1"/>
    <property type="molecule type" value="Genomic_DNA"/>
</dbReference>
<dbReference type="Proteomes" id="UP001152885">
    <property type="component" value="Unassembled WGS sequence"/>
</dbReference>
<keyword evidence="6" id="KW-0735">Signal-anchor</keyword>
<sequence length="603" mass="70238">MISKQKYKILLILIFCIIGLHLISKHRSTTNDLQSILDQSLSSTSKQSNIKHNRPAPGNRLDNPPNEIIPNAEPPEQNIIKPQSNEKTTTKDKRIKDYTIFFEDLENFAIHQPSLKKNYKTEKAKELFSYNENFPFTKEYLENILNLPDETVKDLKKSHTKYVNEQIPKLVNKIGLKTFGNYLPSDPEWDEYQQSSGYVLVGGGRFSWLSYLVIQQLRATGSKLPIELFIATESDYESEFCEKVIPKFNARCNLFNIELAKNLADRFNVGGYQYKMLAILSSKFNNLLYLDSDNFPARNPDYLFESELYKHNQLILWPDAWARTTNPKYYEIAGLQVNEKKIRYSNFDGHQEGGRKPLEEYTFKNSWFHDFEGTLPDPTSETGMLIVNKTSHLKTLLLCLYYNVFGPDFYYPLMTQGSAGEGDKETFIAAATVMKESYHQTKKQFHWCGYHSKAEGKFVSKALAHYDPIKADKGEDSDFLFMHLSYPKFYPNWLVENYDLIYPNSDEHIRMYSSINDNIGYDFDLRVLGYFTQGICPNYYGTDGKSLYGEDQLNLDSNYMGNYLWYVKAEESNNLERCNEVFIPHLKWLKETNKFNNDNNYDN</sequence>
<dbReference type="GO" id="GO:0000139">
    <property type="term" value="C:Golgi membrane"/>
    <property type="evidence" value="ECO:0007669"/>
    <property type="project" value="UniProtKB-SubCell"/>
</dbReference>
<evidence type="ECO:0000256" key="5">
    <source>
        <dbReference type="ARBA" id="ARBA00022692"/>
    </source>
</evidence>
<protein>
    <recommendedName>
        <fullName evidence="14">Alpha-1,2-mannosyltransferase</fullName>
    </recommendedName>
</protein>
<evidence type="ECO:0000256" key="1">
    <source>
        <dbReference type="ARBA" id="ARBA00004323"/>
    </source>
</evidence>
<dbReference type="InterPro" id="IPR022751">
    <property type="entry name" value="Alpha_mannosyltransferase"/>
</dbReference>
<dbReference type="OrthoDB" id="430354at2759"/>
<keyword evidence="5" id="KW-0812">Transmembrane</keyword>